<dbReference type="KEGG" id="tbe:Trebr_0334"/>
<evidence type="ECO:0000259" key="15">
    <source>
        <dbReference type="PROSITE" id="PS51379"/>
    </source>
</evidence>
<dbReference type="Gene3D" id="4.10.260.20">
    <property type="entry name" value="Iron hydrogenase, small subunit"/>
    <property type="match status" value="1"/>
</dbReference>
<dbReference type="HOGENOM" id="CLU_018240_2_1_12"/>
<comment type="cofactor">
    <cofactor evidence="1">
        <name>[4Fe-4S] cluster</name>
        <dbReference type="ChEBI" id="CHEBI:49883"/>
    </cofactor>
</comment>
<keyword evidence="6" id="KW-0479">Metal-binding</keyword>
<dbReference type="GO" id="GO:0005506">
    <property type="term" value="F:iron ion binding"/>
    <property type="evidence" value="ECO:0007669"/>
    <property type="project" value="InterPro"/>
</dbReference>
<dbReference type="EC" id="1.12.7.2" evidence="17"/>
<keyword evidence="11" id="KW-0520">NAD</keyword>
<feature type="domain" description="4Fe-4S His(Cys)3-ligated-type" evidence="16">
    <location>
        <begin position="78"/>
        <end position="117"/>
    </location>
</feature>
<sequence>MVTININGKDVQVAEGTTILAAAKKIGVKIPTLCYNPDLPAWASCGICIVRLAGTAKMLRACCTAATNGMKLITHDPEITKARRTVLELILSNHPSDCLQCSRSGQCELQTLAAEFGLRDTRFRKILKEQPVDDSYEEIVLDRDKCINCGRCVEACQIMQNAWALEYSGRGDKTVIGPVAGAKLADSPCIKCGQCAAHCPVGAITTHNPLQELWNKLADETLTSAVQIAPSVRAALGEEFDLPVGTITTQKIYTALRMMGFKYVFDTNFAADLTIMEEGTELVERLTKGGALPMFTSCCPGWVDYAEKHYHDMLPHLSTAKSPQQMQGAVTKTYWAEQAGLKPEQIFSVSIMPCTAKAYEARRNDDMKSSGASDVDLVLTTRELAMLIRQAGIDFVNLEESAADNPLGPYSGAGTIFGATGGVMEAAVRTAYALVTKKELGNINLTPVRGLEAVKASEIDLDGTKIRVAVVHQMGNVDKVVQQVREALAAGKEPPYHFIEVMACRGGCVAGGGQPYGATDEVRSKRAAALYRDDDDCAVRVSHKNPEIVKLYDRFLGKPCSEKSHHLLHTKYTARSLYKE</sequence>
<proteinExistence type="inferred from homology"/>
<dbReference type="InterPro" id="IPR036991">
    <property type="entry name" value="Fe_hydrogenase_ssu_sf"/>
</dbReference>
<dbReference type="PROSITE" id="PS00198">
    <property type="entry name" value="4FE4S_FER_1"/>
    <property type="match status" value="1"/>
</dbReference>
<dbReference type="SMART" id="SM00902">
    <property type="entry name" value="Fe_hyd_SSU"/>
    <property type="match status" value="1"/>
</dbReference>
<dbReference type="Pfam" id="PF02256">
    <property type="entry name" value="Fe_hyd_SSU"/>
    <property type="match status" value="1"/>
</dbReference>
<dbReference type="eggNOG" id="COG4624">
    <property type="taxonomic scope" value="Bacteria"/>
</dbReference>
<dbReference type="Proteomes" id="UP000006546">
    <property type="component" value="Chromosome"/>
</dbReference>
<evidence type="ECO:0000256" key="6">
    <source>
        <dbReference type="ARBA" id="ARBA00022723"/>
    </source>
</evidence>
<comment type="similarity">
    <text evidence="3">Belongs to the complex I 75 kDa subunit family.</text>
</comment>
<keyword evidence="17" id="KW-0560">Oxidoreductase</keyword>
<dbReference type="STRING" id="906968.Trebr_0334"/>
<keyword evidence="12" id="KW-0472">Membrane</keyword>
<dbReference type="CDD" id="cd00207">
    <property type="entry name" value="fer2"/>
    <property type="match status" value="1"/>
</dbReference>
<dbReference type="InterPro" id="IPR009016">
    <property type="entry name" value="Fe_hydrogenase"/>
</dbReference>
<dbReference type="PANTHER" id="PTHR11615">
    <property type="entry name" value="NITRATE, FORMATE, IRON DEHYDROGENASE"/>
    <property type="match status" value="1"/>
</dbReference>
<dbReference type="FunFam" id="3.30.70.20:FF:000035">
    <property type="entry name" value="Iron hydrogenase 1"/>
    <property type="match status" value="1"/>
</dbReference>
<dbReference type="PROSITE" id="PS51379">
    <property type="entry name" value="4FE4S_FER_2"/>
    <property type="match status" value="2"/>
</dbReference>
<dbReference type="GO" id="GO:0008901">
    <property type="term" value="F:ferredoxin hydrogenase activity"/>
    <property type="evidence" value="ECO:0007669"/>
    <property type="project" value="UniProtKB-EC"/>
</dbReference>
<evidence type="ECO:0000256" key="3">
    <source>
        <dbReference type="ARBA" id="ARBA00005404"/>
    </source>
</evidence>
<dbReference type="NCBIfam" id="NF040763">
    <property type="entry name" value="FeFe_hydrog_A6"/>
    <property type="match status" value="1"/>
</dbReference>
<dbReference type="SUPFAM" id="SSF53920">
    <property type="entry name" value="Fe-only hydrogenase"/>
    <property type="match status" value="1"/>
</dbReference>
<organism evidence="17 18">
    <name type="scientific">Treponema brennaborense (strain DSM 12168 / CIP 105900 / DD5/3)</name>
    <dbReference type="NCBI Taxonomy" id="906968"/>
    <lineage>
        <taxon>Bacteria</taxon>
        <taxon>Pseudomonadati</taxon>
        <taxon>Spirochaetota</taxon>
        <taxon>Spirochaetia</taxon>
        <taxon>Spirochaetales</taxon>
        <taxon>Treponemataceae</taxon>
        <taxon>Treponema</taxon>
    </lineage>
</organism>
<dbReference type="RefSeq" id="WP_013757500.1">
    <property type="nucleotide sequence ID" value="NC_015500.1"/>
</dbReference>
<dbReference type="GO" id="GO:0016020">
    <property type="term" value="C:membrane"/>
    <property type="evidence" value="ECO:0007669"/>
    <property type="project" value="UniProtKB-SubCell"/>
</dbReference>
<dbReference type="Pfam" id="PF10588">
    <property type="entry name" value="NADH-G_4Fe-4S_3"/>
    <property type="match status" value="1"/>
</dbReference>
<dbReference type="InterPro" id="IPR017900">
    <property type="entry name" value="4Fe4S_Fe_S_CS"/>
</dbReference>
<dbReference type="SUPFAM" id="SSF54292">
    <property type="entry name" value="2Fe-2S ferredoxin-like"/>
    <property type="match status" value="1"/>
</dbReference>
<keyword evidence="9" id="KW-0408">Iron</keyword>
<dbReference type="PROSITE" id="PS51085">
    <property type="entry name" value="2FE2S_FER_2"/>
    <property type="match status" value="1"/>
</dbReference>
<comment type="cofactor">
    <cofactor evidence="13">
        <name>[2Fe-2S] cluster</name>
        <dbReference type="ChEBI" id="CHEBI:190135"/>
    </cofactor>
</comment>
<evidence type="ECO:0000256" key="2">
    <source>
        <dbReference type="ARBA" id="ARBA00004370"/>
    </source>
</evidence>
<name>F4LMZ5_TREBD</name>
<dbReference type="GO" id="GO:0051539">
    <property type="term" value="F:4 iron, 4 sulfur cluster binding"/>
    <property type="evidence" value="ECO:0007669"/>
    <property type="project" value="UniProtKB-KW"/>
</dbReference>
<feature type="domain" description="4Fe-4S ferredoxin-type" evidence="15">
    <location>
        <begin position="180"/>
        <end position="209"/>
    </location>
</feature>
<dbReference type="Gene3D" id="3.40.50.1780">
    <property type="match status" value="1"/>
</dbReference>
<evidence type="ECO:0000256" key="7">
    <source>
        <dbReference type="ARBA" id="ARBA00022737"/>
    </source>
</evidence>
<feature type="domain" description="4Fe-4S ferredoxin-type" evidence="15">
    <location>
        <begin position="137"/>
        <end position="168"/>
    </location>
</feature>
<dbReference type="InterPro" id="IPR004108">
    <property type="entry name" value="Fe_hydrogenase_lsu_C"/>
</dbReference>
<accession>F4LMZ5</accession>
<reference evidence="18" key="1">
    <citation type="submission" date="2011-04" db="EMBL/GenBank/DDBJ databases">
        <title>The complete genome of Treponema brennaborense DSM 12168.</title>
        <authorList>
            <person name="Lucas S."/>
            <person name="Han J."/>
            <person name="Lapidus A."/>
            <person name="Bruce D."/>
            <person name="Goodwin L."/>
            <person name="Pitluck S."/>
            <person name="Peters L."/>
            <person name="Kyrpides N."/>
            <person name="Mavromatis K."/>
            <person name="Ivanova N."/>
            <person name="Mikhailova N."/>
            <person name="Pagani I."/>
            <person name="Teshima H."/>
            <person name="Detter J.C."/>
            <person name="Tapia R."/>
            <person name="Han C."/>
            <person name="Land M."/>
            <person name="Hauser L."/>
            <person name="Markowitz V."/>
            <person name="Cheng J.-F."/>
            <person name="Hugenholtz P."/>
            <person name="Woyke T."/>
            <person name="Wu D."/>
            <person name="Gronow S."/>
            <person name="Wellnitz S."/>
            <person name="Brambilla E."/>
            <person name="Klenk H.-P."/>
            <person name="Eisen J.A."/>
        </authorList>
    </citation>
    <scope>NUCLEOTIDE SEQUENCE [LARGE SCALE GENOMIC DNA]</scope>
    <source>
        <strain evidence="18">DSM 12168 / CIP 105900 / DD5/3</strain>
    </source>
</reference>
<dbReference type="SMART" id="SM00929">
    <property type="entry name" value="NADH-G_4Fe-4S_3"/>
    <property type="match status" value="1"/>
</dbReference>
<evidence type="ECO:0000259" key="14">
    <source>
        <dbReference type="PROSITE" id="PS51085"/>
    </source>
</evidence>
<dbReference type="InterPro" id="IPR017896">
    <property type="entry name" value="4Fe4S_Fe-S-bd"/>
</dbReference>
<evidence type="ECO:0000313" key="18">
    <source>
        <dbReference type="Proteomes" id="UP000006546"/>
    </source>
</evidence>
<evidence type="ECO:0000256" key="10">
    <source>
        <dbReference type="ARBA" id="ARBA00023014"/>
    </source>
</evidence>
<evidence type="ECO:0000259" key="16">
    <source>
        <dbReference type="PROSITE" id="PS51839"/>
    </source>
</evidence>
<dbReference type="InterPro" id="IPR003149">
    <property type="entry name" value="Fe_hydrogenase_ssu"/>
</dbReference>
<dbReference type="PROSITE" id="PS51839">
    <property type="entry name" value="4FE4S_HC3"/>
    <property type="match status" value="1"/>
</dbReference>
<keyword evidence="18" id="KW-1185">Reference proteome</keyword>
<evidence type="ECO:0000256" key="12">
    <source>
        <dbReference type="ARBA" id="ARBA00023136"/>
    </source>
</evidence>
<dbReference type="Pfam" id="PF02906">
    <property type="entry name" value="Fe_hyd_lg_C"/>
    <property type="match status" value="1"/>
</dbReference>
<comment type="subcellular location">
    <subcellularLocation>
        <location evidence="2">Membrane</location>
    </subcellularLocation>
</comment>
<keyword evidence="10" id="KW-0411">Iron-sulfur</keyword>
<dbReference type="OrthoDB" id="9805142at2"/>
<dbReference type="InterPro" id="IPR050340">
    <property type="entry name" value="Cytosolic_Fe-S_CAF"/>
</dbReference>
<evidence type="ECO:0000256" key="13">
    <source>
        <dbReference type="ARBA" id="ARBA00034078"/>
    </source>
</evidence>
<dbReference type="eggNOG" id="COG3383">
    <property type="taxonomic scope" value="Bacteria"/>
</dbReference>
<dbReference type="InterPro" id="IPR036010">
    <property type="entry name" value="2Fe-2S_ferredoxin-like_sf"/>
</dbReference>
<dbReference type="GO" id="GO:0051537">
    <property type="term" value="F:2 iron, 2 sulfur cluster binding"/>
    <property type="evidence" value="ECO:0007669"/>
    <property type="project" value="UniProtKB-KW"/>
</dbReference>
<dbReference type="AlphaFoldDB" id="F4LMZ5"/>
<evidence type="ECO:0000256" key="11">
    <source>
        <dbReference type="ARBA" id="ARBA00023027"/>
    </source>
</evidence>
<dbReference type="EMBL" id="CP002696">
    <property type="protein sequence ID" value="AEE15781.1"/>
    <property type="molecule type" value="Genomic_DNA"/>
</dbReference>
<keyword evidence="8" id="KW-1278">Translocase</keyword>
<evidence type="ECO:0000256" key="9">
    <source>
        <dbReference type="ARBA" id="ARBA00023004"/>
    </source>
</evidence>
<dbReference type="InterPro" id="IPR049830">
    <property type="entry name" value="HndD"/>
</dbReference>
<evidence type="ECO:0000256" key="8">
    <source>
        <dbReference type="ARBA" id="ARBA00022967"/>
    </source>
</evidence>
<keyword evidence="4" id="KW-0004">4Fe-4S</keyword>
<feature type="domain" description="2Fe-2S ferredoxin-type" evidence="14">
    <location>
        <begin position="1"/>
        <end position="78"/>
    </location>
</feature>
<evidence type="ECO:0000256" key="5">
    <source>
        <dbReference type="ARBA" id="ARBA00022714"/>
    </source>
</evidence>
<dbReference type="NCBIfam" id="TIGR02512">
    <property type="entry name" value="FeFe_hydrog_A"/>
    <property type="match status" value="1"/>
</dbReference>
<dbReference type="Gene3D" id="3.30.70.20">
    <property type="match status" value="1"/>
</dbReference>
<evidence type="ECO:0000256" key="4">
    <source>
        <dbReference type="ARBA" id="ARBA00022485"/>
    </source>
</evidence>
<dbReference type="FunFam" id="3.10.20.740:FF:000004">
    <property type="entry name" value="NADH-quinone oxidoreductase"/>
    <property type="match status" value="1"/>
</dbReference>
<dbReference type="Pfam" id="PF13510">
    <property type="entry name" value="Fer2_4"/>
    <property type="match status" value="1"/>
</dbReference>
<dbReference type="Pfam" id="PF12838">
    <property type="entry name" value="Fer4_7"/>
    <property type="match status" value="1"/>
</dbReference>
<dbReference type="InterPro" id="IPR013352">
    <property type="entry name" value="Fe_hydrogenase_subset"/>
</dbReference>
<keyword evidence="5" id="KW-0001">2Fe-2S</keyword>
<dbReference type="Gene3D" id="3.40.950.10">
    <property type="entry name" value="Fe-only Hydrogenase (Larger Subunit), Chain L, domain 3"/>
    <property type="match status" value="1"/>
</dbReference>
<gene>
    <name evidence="17" type="ordered locus">Trebr_0334</name>
</gene>
<keyword evidence="7" id="KW-0677">Repeat</keyword>
<dbReference type="InterPro" id="IPR001041">
    <property type="entry name" value="2Fe-2S_ferredoxin-type"/>
</dbReference>
<protein>
    <submittedName>
        <fullName evidence="17">Hydrogenase, Fe-only</fullName>
        <ecNumber evidence="17">1.12.7.2</ecNumber>
    </submittedName>
</protein>
<evidence type="ECO:0000256" key="1">
    <source>
        <dbReference type="ARBA" id="ARBA00001966"/>
    </source>
</evidence>
<dbReference type="SUPFAM" id="SSF54862">
    <property type="entry name" value="4Fe-4S ferredoxins"/>
    <property type="match status" value="1"/>
</dbReference>
<evidence type="ECO:0000313" key="17">
    <source>
        <dbReference type="EMBL" id="AEE15781.1"/>
    </source>
</evidence>
<dbReference type="Gene3D" id="3.10.20.740">
    <property type="match status" value="1"/>
</dbReference>
<dbReference type="InterPro" id="IPR019574">
    <property type="entry name" value="NADH_UbQ_OxRdtase_Gsu_4Fe4S-bd"/>
</dbReference>